<evidence type="ECO:0000313" key="2">
    <source>
        <dbReference type="EMBL" id="EAM8419950.1"/>
    </source>
</evidence>
<protein>
    <recommendedName>
        <fullName evidence="3">Fimbrial protein</fullName>
    </recommendedName>
</protein>
<name>A0A5T2WNC7_SALER</name>
<keyword evidence="1" id="KW-0732">Signal</keyword>
<proteinExistence type="predicted"/>
<gene>
    <name evidence="2" type="ORF">AC527_22375</name>
</gene>
<dbReference type="AlphaFoldDB" id="A0A5T2WNC7"/>
<accession>A0A5T2WNC7</accession>
<evidence type="ECO:0008006" key="3">
    <source>
        <dbReference type="Google" id="ProtNLM"/>
    </source>
</evidence>
<feature type="chain" id="PRO_5026162756" description="Fimbrial protein" evidence="1">
    <location>
        <begin position="23"/>
        <end position="167"/>
    </location>
</feature>
<dbReference type="EMBL" id="AACWFO010000013">
    <property type="protein sequence ID" value="EAM8419950.1"/>
    <property type="molecule type" value="Genomic_DNA"/>
</dbReference>
<comment type="caution">
    <text evidence="2">The sequence shown here is derived from an EMBL/GenBank/DDBJ whole genome shotgun (WGS) entry which is preliminary data.</text>
</comment>
<reference evidence="2" key="1">
    <citation type="submission" date="2018-08" db="EMBL/GenBank/DDBJ databases">
        <authorList>
            <consortium name="GenomeTrakr network: Whole genome sequencing for foodborne pathogen traceback"/>
        </authorList>
    </citation>
    <scope>NUCLEOTIDE SEQUENCE</scope>
    <source>
        <strain evidence="2">FDA00009177</strain>
    </source>
</reference>
<sequence length="167" mass="17372">MKKLIIAAGIAAATMASFNASANTYDANNVSHASVNSVVSGSSVVTVTGSDGGTFSTTEILTSGRNLGTFAIQLPDNEQVLGFGISKIHSHGFPNDFQVKFNDCLVKVASNSMARVLNESQQATDVGQECVFGKEIKSVVVVTEDNSNLKVGSGVKTITADFTAYTA</sequence>
<feature type="signal peptide" evidence="1">
    <location>
        <begin position="1"/>
        <end position="22"/>
    </location>
</feature>
<organism evidence="2">
    <name type="scientific">Salmonella enterica</name>
    <name type="common">Salmonella choleraesuis</name>
    <dbReference type="NCBI Taxonomy" id="28901"/>
    <lineage>
        <taxon>Bacteria</taxon>
        <taxon>Pseudomonadati</taxon>
        <taxon>Pseudomonadota</taxon>
        <taxon>Gammaproteobacteria</taxon>
        <taxon>Enterobacterales</taxon>
        <taxon>Enterobacteriaceae</taxon>
        <taxon>Salmonella</taxon>
    </lineage>
</organism>
<evidence type="ECO:0000256" key="1">
    <source>
        <dbReference type="SAM" id="SignalP"/>
    </source>
</evidence>